<organism evidence="10 11">
    <name type="scientific">Methanospirillum lacunae</name>
    <dbReference type="NCBI Taxonomy" id="668570"/>
    <lineage>
        <taxon>Archaea</taxon>
        <taxon>Methanobacteriati</taxon>
        <taxon>Methanobacteriota</taxon>
        <taxon>Stenosarchaea group</taxon>
        <taxon>Methanomicrobia</taxon>
        <taxon>Methanomicrobiales</taxon>
        <taxon>Methanospirillaceae</taxon>
        <taxon>Methanospirillum</taxon>
    </lineage>
</organism>
<dbReference type="Pfam" id="PF00809">
    <property type="entry name" value="Pterin_bind"/>
    <property type="match status" value="1"/>
</dbReference>
<accession>A0A2V2MX11</accession>
<dbReference type="InterPro" id="IPR011005">
    <property type="entry name" value="Dihydropteroate_synth-like_sf"/>
</dbReference>
<dbReference type="AlphaFoldDB" id="A0A2V2MX11"/>
<dbReference type="InterPro" id="IPR006390">
    <property type="entry name" value="DHP_synth_dom"/>
</dbReference>
<feature type="domain" description="Pterin-binding" evidence="9">
    <location>
        <begin position="16"/>
        <end position="260"/>
    </location>
</feature>
<dbReference type="NCBIfam" id="TIGR01496">
    <property type="entry name" value="DHPS"/>
    <property type="match status" value="1"/>
</dbReference>
<evidence type="ECO:0000256" key="2">
    <source>
        <dbReference type="ARBA" id="ARBA00001946"/>
    </source>
</evidence>
<evidence type="ECO:0000256" key="3">
    <source>
        <dbReference type="ARBA" id="ARBA00004763"/>
    </source>
</evidence>
<evidence type="ECO:0000256" key="6">
    <source>
        <dbReference type="ARBA" id="ARBA00022723"/>
    </source>
</evidence>
<evidence type="ECO:0000256" key="1">
    <source>
        <dbReference type="ARBA" id="ARBA00000012"/>
    </source>
</evidence>
<comment type="catalytic activity">
    <reaction evidence="1">
        <text>(7,8-dihydropterin-6-yl)methyl diphosphate + 4-aminobenzoate = 7,8-dihydropteroate + diphosphate</text>
        <dbReference type="Rhea" id="RHEA:19949"/>
        <dbReference type="ChEBI" id="CHEBI:17836"/>
        <dbReference type="ChEBI" id="CHEBI:17839"/>
        <dbReference type="ChEBI" id="CHEBI:33019"/>
        <dbReference type="ChEBI" id="CHEBI:72950"/>
        <dbReference type="EC" id="2.5.1.15"/>
    </reaction>
</comment>
<evidence type="ECO:0000256" key="8">
    <source>
        <dbReference type="ARBA" id="ARBA00022909"/>
    </source>
</evidence>
<dbReference type="RefSeq" id="WP_109968418.1">
    <property type="nucleotide sequence ID" value="NZ_CP176093.1"/>
</dbReference>
<dbReference type="InterPro" id="IPR000489">
    <property type="entry name" value="Pterin-binding_dom"/>
</dbReference>
<dbReference type="GO" id="GO:0046654">
    <property type="term" value="P:tetrahydrofolate biosynthetic process"/>
    <property type="evidence" value="ECO:0007669"/>
    <property type="project" value="TreeGrafter"/>
</dbReference>
<dbReference type="EMBL" id="QGMY01000007">
    <property type="protein sequence ID" value="PWR71929.1"/>
    <property type="molecule type" value="Genomic_DNA"/>
</dbReference>
<keyword evidence="6" id="KW-0479">Metal-binding</keyword>
<keyword evidence="5" id="KW-0808">Transferase</keyword>
<reference evidence="10 11" key="1">
    <citation type="submission" date="2018-05" db="EMBL/GenBank/DDBJ databases">
        <title>Draft genome of Methanospirillum lacunae Ki8-1.</title>
        <authorList>
            <person name="Dueholm M.S."/>
            <person name="Nielsen P.H."/>
            <person name="Bakmann L.F."/>
            <person name="Otzen D.E."/>
        </authorList>
    </citation>
    <scope>NUCLEOTIDE SEQUENCE [LARGE SCALE GENOMIC DNA]</scope>
    <source>
        <strain evidence="10 11">Ki8-1</strain>
    </source>
</reference>
<comment type="pathway">
    <text evidence="3">Cofactor biosynthesis; tetrahydrofolate biosynthesis; 7,8-dihydrofolate from 2-amino-4-hydroxy-6-hydroxymethyl-7,8-dihydropteridine diphosphate and 4-aminobenzoate: step 1/2.</text>
</comment>
<dbReference type="GO" id="GO:0004156">
    <property type="term" value="F:dihydropteroate synthase activity"/>
    <property type="evidence" value="ECO:0007669"/>
    <property type="project" value="UniProtKB-EC"/>
</dbReference>
<protein>
    <recommendedName>
        <fullName evidence="4">dihydropteroate synthase</fullName>
        <ecNumber evidence="4">2.5.1.15</ecNumber>
    </recommendedName>
</protein>
<dbReference type="SUPFAM" id="SSF51717">
    <property type="entry name" value="Dihydropteroate synthetase-like"/>
    <property type="match status" value="1"/>
</dbReference>
<dbReference type="Gene3D" id="3.20.20.20">
    <property type="entry name" value="Dihydropteroate synthase-like"/>
    <property type="match status" value="1"/>
</dbReference>
<evidence type="ECO:0000256" key="5">
    <source>
        <dbReference type="ARBA" id="ARBA00022679"/>
    </source>
</evidence>
<dbReference type="GO" id="GO:0046872">
    <property type="term" value="F:metal ion binding"/>
    <property type="evidence" value="ECO:0007669"/>
    <property type="project" value="UniProtKB-KW"/>
</dbReference>
<dbReference type="GO" id="GO:0046656">
    <property type="term" value="P:folic acid biosynthetic process"/>
    <property type="evidence" value="ECO:0007669"/>
    <property type="project" value="UniProtKB-KW"/>
</dbReference>
<evidence type="ECO:0000256" key="4">
    <source>
        <dbReference type="ARBA" id="ARBA00012458"/>
    </source>
</evidence>
<keyword evidence="11" id="KW-1185">Reference proteome</keyword>
<dbReference type="Proteomes" id="UP000245657">
    <property type="component" value="Unassembled WGS sequence"/>
</dbReference>
<dbReference type="PANTHER" id="PTHR20941:SF1">
    <property type="entry name" value="FOLIC ACID SYNTHESIS PROTEIN FOL1"/>
    <property type="match status" value="1"/>
</dbReference>
<comment type="cofactor">
    <cofactor evidence="2">
        <name>Mg(2+)</name>
        <dbReference type="ChEBI" id="CHEBI:18420"/>
    </cofactor>
</comment>
<evidence type="ECO:0000313" key="10">
    <source>
        <dbReference type="EMBL" id="PWR71929.1"/>
    </source>
</evidence>
<sequence length="270" mass="29191">MQTCTINKIKVGGGRPVLMGIINISPESFFSGSYVPDEKIRIKAEAMVEQGADIIDIGGRSTAPGSRIISIAEEKERLISALKTLDGSGISISVDTMYPDVLRSALNHDVHVVNDISGLANPEIAKIMGEHKIPGILMATHHTPGDCRNFQETVLALETVTNRAKEAGIGEYVLDPGVGRWIPERNPDADFELCRRFHELSVFERPLLAAVSRKSFLGSVTGRGPENRLAATLAVTTGLVHSGAAMIRTHDIPETKDLIEVLSALGEEYN</sequence>
<keyword evidence="7" id="KW-0460">Magnesium</keyword>
<dbReference type="InterPro" id="IPR045031">
    <property type="entry name" value="DHP_synth-like"/>
</dbReference>
<gene>
    <name evidence="10" type="primary">folP</name>
    <name evidence="10" type="ORF">DK846_07985</name>
</gene>
<evidence type="ECO:0000259" key="9">
    <source>
        <dbReference type="PROSITE" id="PS50972"/>
    </source>
</evidence>
<evidence type="ECO:0000256" key="7">
    <source>
        <dbReference type="ARBA" id="ARBA00022842"/>
    </source>
</evidence>
<comment type="caution">
    <text evidence="10">The sequence shown here is derived from an EMBL/GenBank/DDBJ whole genome shotgun (WGS) entry which is preliminary data.</text>
</comment>
<evidence type="ECO:0000313" key="11">
    <source>
        <dbReference type="Proteomes" id="UP000245657"/>
    </source>
</evidence>
<dbReference type="PANTHER" id="PTHR20941">
    <property type="entry name" value="FOLATE SYNTHESIS PROTEINS"/>
    <property type="match status" value="1"/>
</dbReference>
<dbReference type="EC" id="2.5.1.15" evidence="4"/>
<dbReference type="OrthoDB" id="371861at2157"/>
<dbReference type="GeneID" id="97548216"/>
<keyword evidence="8" id="KW-0289">Folate biosynthesis</keyword>
<proteinExistence type="predicted"/>
<name>A0A2V2MX11_9EURY</name>
<dbReference type="PROSITE" id="PS50972">
    <property type="entry name" value="PTERIN_BINDING"/>
    <property type="match status" value="1"/>
</dbReference>
<dbReference type="PROSITE" id="PS00793">
    <property type="entry name" value="DHPS_2"/>
    <property type="match status" value="1"/>
</dbReference>